<gene>
    <name evidence="1" type="ORF">DHf2319_00305</name>
</gene>
<reference evidence="1 2" key="1">
    <citation type="submission" date="2020-11" db="EMBL/GenBank/DDBJ databases">
        <title>Algicoccus daihaiensis sp.nov., isolated from Daihai Lake in Inner Mongolia.</title>
        <authorList>
            <person name="Kai J."/>
        </authorList>
    </citation>
    <scope>NUCLEOTIDE SEQUENCE [LARGE SCALE GENOMIC DNA]</scope>
    <source>
        <strain evidence="2">f23</strain>
    </source>
</reference>
<name>A0ABY4AMX7_9BURK</name>
<protein>
    <submittedName>
        <fullName evidence="1">Uncharacterized protein</fullName>
    </submittedName>
</protein>
<organism evidence="1 2">
    <name type="scientific">Orrella daihaiensis</name>
    <dbReference type="NCBI Taxonomy" id="2782176"/>
    <lineage>
        <taxon>Bacteria</taxon>
        <taxon>Pseudomonadati</taxon>
        <taxon>Pseudomonadota</taxon>
        <taxon>Betaproteobacteria</taxon>
        <taxon>Burkholderiales</taxon>
        <taxon>Alcaligenaceae</taxon>
        <taxon>Orrella</taxon>
    </lineage>
</organism>
<keyword evidence="2" id="KW-1185">Reference proteome</keyword>
<dbReference type="RefSeq" id="WP_243478827.1">
    <property type="nucleotide sequence ID" value="NZ_CP063982.1"/>
</dbReference>
<evidence type="ECO:0000313" key="1">
    <source>
        <dbReference type="EMBL" id="UOD50425.1"/>
    </source>
</evidence>
<dbReference type="EMBL" id="CP063982">
    <property type="protein sequence ID" value="UOD50425.1"/>
    <property type="molecule type" value="Genomic_DNA"/>
</dbReference>
<evidence type="ECO:0000313" key="2">
    <source>
        <dbReference type="Proteomes" id="UP000831607"/>
    </source>
</evidence>
<proteinExistence type="predicted"/>
<sequence>MDKAHGSGSDDPNYKTPIAEARAAMREVNLMSRLSYLSREVIGGIDQCSDVQKKAIALESVVNTGRARFMCAEFVDSTTDHQLNPRVFSGVGVITSSGEFGMRLI</sequence>
<accession>A0ABY4AMX7</accession>
<dbReference type="Proteomes" id="UP000831607">
    <property type="component" value="Chromosome"/>
</dbReference>